<feature type="compositionally biased region" description="Basic and acidic residues" evidence="5">
    <location>
        <begin position="32"/>
        <end position="51"/>
    </location>
</feature>
<dbReference type="AlphaFoldDB" id="A0AAI9STI3"/>
<organism evidence="6 7">
    <name type="scientific">Candida oxycetoniae</name>
    <dbReference type="NCBI Taxonomy" id="497107"/>
    <lineage>
        <taxon>Eukaryota</taxon>
        <taxon>Fungi</taxon>
        <taxon>Dikarya</taxon>
        <taxon>Ascomycota</taxon>
        <taxon>Saccharomycotina</taxon>
        <taxon>Pichiomycetes</taxon>
        <taxon>Debaryomycetaceae</taxon>
        <taxon>Candida/Lodderomyces clade</taxon>
        <taxon>Candida</taxon>
    </lineage>
</organism>
<dbReference type="GO" id="GO:0042797">
    <property type="term" value="P:tRNA transcription by RNA polymerase III"/>
    <property type="evidence" value="ECO:0007669"/>
    <property type="project" value="TreeGrafter"/>
</dbReference>
<dbReference type="GeneID" id="73382039"/>
<feature type="compositionally biased region" description="Polar residues" evidence="5">
    <location>
        <begin position="205"/>
        <end position="215"/>
    </location>
</feature>
<evidence type="ECO:0000256" key="2">
    <source>
        <dbReference type="ARBA" id="ARBA00022478"/>
    </source>
</evidence>
<feature type="compositionally biased region" description="Low complexity" evidence="5">
    <location>
        <begin position="57"/>
        <end position="70"/>
    </location>
</feature>
<feature type="region of interest" description="Disordered" evidence="5">
    <location>
        <begin position="1"/>
        <end position="109"/>
    </location>
</feature>
<name>A0AAI9STI3_9ASCO</name>
<keyword evidence="4" id="KW-0539">Nucleus</keyword>
<dbReference type="Pfam" id="PF05132">
    <property type="entry name" value="RNA_pol_Rpc4"/>
    <property type="match status" value="1"/>
</dbReference>
<evidence type="ECO:0000256" key="5">
    <source>
        <dbReference type="SAM" id="MobiDB-lite"/>
    </source>
</evidence>
<keyword evidence="2" id="KW-0240">DNA-directed RNA polymerase</keyword>
<sequence>MSNRLESLNSKKPASSGGKTGLKFKPKVVQRKSKEERAKAAPPSVKEEEGLHTSTHGRSSSNRTRGPNSRGRGGGVRNNYAGTHLVMSGPLSAGSVSLGNSSGSKLGLTKDLVYNSNGRETLTSEYIKNLELKNPKERSFSGDSDSSDDENFAKINMTKVYRFADSETELFPYRPFRDDGIIRKNEYRNQETREQSPVKIESSKESTPAPNSDVNIKSENIEDKIEMIKENKAKLESKIVKTDSIIVNESSKLINDYEVISNLLADSFNNLSTEEKLEDDRYVLFQLPRNLPDYVREESKEVKIEKDVSSQEFPVATAKSKLAVPQTSHLRGEIGKVNIHQSGKITIDLGNGIILNVTRGSPTDFLQELAVINLAQPNLNQEEMDLVDDEGRQMAGEIMRLGSVNEKIIATPYI</sequence>
<keyword evidence="3" id="KW-0804">Transcription</keyword>
<evidence type="ECO:0000256" key="1">
    <source>
        <dbReference type="ARBA" id="ARBA00004123"/>
    </source>
</evidence>
<dbReference type="PANTHER" id="PTHR13408:SF0">
    <property type="entry name" value="DNA-DIRECTED RNA POLYMERASE III SUBUNIT RPC4"/>
    <property type="match status" value="1"/>
</dbReference>
<feature type="compositionally biased region" description="Low complexity" evidence="5">
    <location>
        <begin position="91"/>
        <end position="107"/>
    </location>
</feature>
<feature type="compositionally biased region" description="Basic and acidic residues" evidence="5">
    <location>
        <begin position="182"/>
        <end position="204"/>
    </location>
</feature>
<dbReference type="PANTHER" id="PTHR13408">
    <property type="entry name" value="DNA-DIRECTED RNA POLYMERASE III"/>
    <property type="match status" value="1"/>
</dbReference>
<feature type="region of interest" description="Disordered" evidence="5">
    <location>
        <begin position="182"/>
        <end position="215"/>
    </location>
</feature>
<dbReference type="GO" id="GO:0003677">
    <property type="term" value="F:DNA binding"/>
    <property type="evidence" value="ECO:0007669"/>
    <property type="project" value="InterPro"/>
</dbReference>
<reference evidence="6" key="1">
    <citation type="journal article" date="2022" name="DNA Res.">
        <title>Genome analysis of five recently described species of the CUG-Ser clade uncovers Candida theae as a new hybrid lineage with pathogenic potential in the Candida parapsilosis species complex.</title>
        <authorList>
            <person name="Mixao V."/>
            <person name="Del Olmo V."/>
            <person name="Hegedusova E."/>
            <person name="Saus E."/>
            <person name="Pryszcz L."/>
            <person name="Cillingova A."/>
            <person name="Nosek J."/>
            <person name="Gabaldon T."/>
        </authorList>
    </citation>
    <scope>NUCLEOTIDE SEQUENCE</scope>
    <source>
        <strain evidence="6">CBS 10844</strain>
    </source>
</reference>
<proteinExistence type="predicted"/>
<comment type="subcellular location">
    <subcellularLocation>
        <location evidence="1">Nucleus</location>
    </subcellularLocation>
</comment>
<dbReference type="Proteomes" id="UP001202479">
    <property type="component" value="Unassembled WGS sequence"/>
</dbReference>
<evidence type="ECO:0000313" key="7">
    <source>
        <dbReference type="Proteomes" id="UP001202479"/>
    </source>
</evidence>
<dbReference type="InterPro" id="IPR007811">
    <property type="entry name" value="RPC4"/>
</dbReference>
<feature type="compositionally biased region" description="Polar residues" evidence="5">
    <location>
        <begin position="1"/>
        <end position="13"/>
    </location>
</feature>
<keyword evidence="7" id="KW-1185">Reference proteome</keyword>
<feature type="compositionally biased region" description="Basic residues" evidence="5">
    <location>
        <begin position="22"/>
        <end position="31"/>
    </location>
</feature>
<dbReference type="EMBL" id="JAHUZD010000141">
    <property type="protein sequence ID" value="KAI3402750.2"/>
    <property type="molecule type" value="Genomic_DNA"/>
</dbReference>
<accession>A0AAI9STI3</accession>
<protein>
    <submittedName>
        <fullName evidence="6">RPC53</fullName>
    </submittedName>
</protein>
<evidence type="ECO:0000256" key="4">
    <source>
        <dbReference type="ARBA" id="ARBA00023242"/>
    </source>
</evidence>
<comment type="caution">
    <text evidence="6">The sequence shown here is derived from an EMBL/GenBank/DDBJ whole genome shotgun (WGS) entry which is preliminary data.</text>
</comment>
<dbReference type="GO" id="GO:0005666">
    <property type="term" value="C:RNA polymerase III complex"/>
    <property type="evidence" value="ECO:0007669"/>
    <property type="project" value="InterPro"/>
</dbReference>
<dbReference type="RefSeq" id="XP_049178497.1">
    <property type="nucleotide sequence ID" value="XM_049325862.1"/>
</dbReference>
<evidence type="ECO:0000256" key="3">
    <source>
        <dbReference type="ARBA" id="ARBA00023163"/>
    </source>
</evidence>
<gene>
    <name evidence="6" type="ORF">KGF56_004424</name>
</gene>
<evidence type="ECO:0000313" key="6">
    <source>
        <dbReference type="EMBL" id="KAI3402750.2"/>
    </source>
</evidence>